<dbReference type="GO" id="GO:0140359">
    <property type="term" value="F:ABC-type transporter activity"/>
    <property type="evidence" value="ECO:0007669"/>
    <property type="project" value="InterPro"/>
</dbReference>
<dbReference type="SUPFAM" id="SSF52540">
    <property type="entry name" value="P-loop containing nucleoside triphosphate hydrolases"/>
    <property type="match status" value="1"/>
</dbReference>
<dbReference type="Proteomes" id="UP000579605">
    <property type="component" value="Unassembled WGS sequence"/>
</dbReference>
<comment type="subcellular location">
    <subcellularLocation>
        <location evidence="1">Cell membrane</location>
        <topology evidence="1">Multi-pass membrane protein</topology>
    </subcellularLocation>
</comment>
<evidence type="ECO:0000259" key="8">
    <source>
        <dbReference type="PROSITE" id="PS50893"/>
    </source>
</evidence>
<feature type="transmembrane region" description="Helical" evidence="7">
    <location>
        <begin position="267"/>
        <end position="292"/>
    </location>
</feature>
<dbReference type="InterPro" id="IPR027417">
    <property type="entry name" value="P-loop_NTPase"/>
</dbReference>
<organism evidence="10 11">
    <name type="scientific">Actinopolymorpha rutila</name>
    <dbReference type="NCBI Taxonomy" id="446787"/>
    <lineage>
        <taxon>Bacteria</taxon>
        <taxon>Bacillati</taxon>
        <taxon>Actinomycetota</taxon>
        <taxon>Actinomycetes</taxon>
        <taxon>Propionibacteriales</taxon>
        <taxon>Actinopolymorphaceae</taxon>
        <taxon>Actinopolymorpha</taxon>
    </lineage>
</organism>
<comment type="caution">
    <text evidence="10">The sequence shown here is derived from an EMBL/GenBank/DDBJ whole genome shotgun (WGS) entry which is preliminary data.</text>
</comment>
<keyword evidence="4 10" id="KW-0067">ATP-binding</keyword>
<evidence type="ECO:0000256" key="3">
    <source>
        <dbReference type="ARBA" id="ARBA00022741"/>
    </source>
</evidence>
<dbReference type="Gene3D" id="1.20.1560.10">
    <property type="entry name" value="ABC transporter type 1, transmembrane domain"/>
    <property type="match status" value="1"/>
</dbReference>
<evidence type="ECO:0000256" key="1">
    <source>
        <dbReference type="ARBA" id="ARBA00004651"/>
    </source>
</evidence>
<dbReference type="RefSeq" id="WP_179788809.1">
    <property type="nucleotide sequence ID" value="NZ_BAAARR010000023.1"/>
</dbReference>
<dbReference type="InterPro" id="IPR003593">
    <property type="entry name" value="AAA+_ATPase"/>
</dbReference>
<proteinExistence type="predicted"/>
<dbReference type="EMBL" id="JACBZH010000001">
    <property type="protein sequence ID" value="NYH91200.1"/>
    <property type="molecule type" value="Genomic_DNA"/>
</dbReference>
<dbReference type="Gene3D" id="3.40.50.300">
    <property type="entry name" value="P-loop containing nucleotide triphosphate hydrolases"/>
    <property type="match status" value="1"/>
</dbReference>
<dbReference type="PROSITE" id="PS00211">
    <property type="entry name" value="ABC_TRANSPORTER_1"/>
    <property type="match status" value="1"/>
</dbReference>
<feature type="transmembrane region" description="Helical" evidence="7">
    <location>
        <begin position="240"/>
        <end position="261"/>
    </location>
</feature>
<dbReference type="PANTHER" id="PTHR24221">
    <property type="entry name" value="ATP-BINDING CASSETTE SUB-FAMILY B"/>
    <property type="match status" value="1"/>
</dbReference>
<dbReference type="GO" id="GO:0005886">
    <property type="term" value="C:plasma membrane"/>
    <property type="evidence" value="ECO:0007669"/>
    <property type="project" value="UniProtKB-SubCell"/>
</dbReference>
<feature type="domain" description="ABC transporter" evidence="8">
    <location>
        <begin position="325"/>
        <end position="551"/>
    </location>
</feature>
<keyword evidence="6 7" id="KW-0472">Membrane</keyword>
<keyword evidence="2 7" id="KW-0812">Transmembrane</keyword>
<keyword evidence="11" id="KW-1185">Reference proteome</keyword>
<dbReference type="InterPro" id="IPR011527">
    <property type="entry name" value="ABC1_TM_dom"/>
</dbReference>
<protein>
    <submittedName>
        <fullName evidence="10">ATP-binding cassette subfamily B protein</fullName>
    </submittedName>
</protein>
<evidence type="ECO:0000313" key="11">
    <source>
        <dbReference type="Proteomes" id="UP000579605"/>
    </source>
</evidence>
<feature type="domain" description="ABC transmembrane type-1" evidence="9">
    <location>
        <begin position="16"/>
        <end position="294"/>
    </location>
</feature>
<evidence type="ECO:0000259" key="9">
    <source>
        <dbReference type="PROSITE" id="PS50929"/>
    </source>
</evidence>
<feature type="transmembrane region" description="Helical" evidence="7">
    <location>
        <begin position="142"/>
        <end position="167"/>
    </location>
</feature>
<feature type="transmembrane region" description="Helical" evidence="7">
    <location>
        <begin position="12"/>
        <end position="39"/>
    </location>
</feature>
<evidence type="ECO:0000256" key="2">
    <source>
        <dbReference type="ARBA" id="ARBA00022692"/>
    </source>
</evidence>
<dbReference type="InterPro" id="IPR017871">
    <property type="entry name" value="ABC_transporter-like_CS"/>
</dbReference>
<keyword evidence="3" id="KW-0547">Nucleotide-binding</keyword>
<dbReference type="GO" id="GO:0016887">
    <property type="term" value="F:ATP hydrolysis activity"/>
    <property type="evidence" value="ECO:0007669"/>
    <property type="project" value="InterPro"/>
</dbReference>
<dbReference type="PROSITE" id="PS50929">
    <property type="entry name" value="ABC_TM1F"/>
    <property type="match status" value="1"/>
</dbReference>
<dbReference type="AlphaFoldDB" id="A0A852ZQA1"/>
<evidence type="ECO:0000313" key="10">
    <source>
        <dbReference type="EMBL" id="NYH91200.1"/>
    </source>
</evidence>
<dbReference type="InterPro" id="IPR003439">
    <property type="entry name" value="ABC_transporter-like_ATP-bd"/>
</dbReference>
<dbReference type="InterPro" id="IPR036640">
    <property type="entry name" value="ABC1_TM_sf"/>
</dbReference>
<dbReference type="PROSITE" id="PS50893">
    <property type="entry name" value="ABC_TRANSPORTER_2"/>
    <property type="match status" value="1"/>
</dbReference>
<dbReference type="GO" id="GO:0005524">
    <property type="term" value="F:ATP binding"/>
    <property type="evidence" value="ECO:0007669"/>
    <property type="project" value="UniProtKB-KW"/>
</dbReference>
<feature type="transmembrane region" description="Helical" evidence="7">
    <location>
        <begin position="51"/>
        <end position="72"/>
    </location>
</feature>
<evidence type="ECO:0000256" key="4">
    <source>
        <dbReference type="ARBA" id="ARBA00022840"/>
    </source>
</evidence>
<evidence type="ECO:0000256" key="7">
    <source>
        <dbReference type="SAM" id="Phobius"/>
    </source>
</evidence>
<dbReference type="InterPro" id="IPR039421">
    <property type="entry name" value="Type_1_exporter"/>
</dbReference>
<dbReference type="SMART" id="SM00382">
    <property type="entry name" value="AAA"/>
    <property type="match status" value="1"/>
</dbReference>
<dbReference type="PANTHER" id="PTHR24221:SF654">
    <property type="entry name" value="ATP-BINDING CASSETTE SUB-FAMILY B MEMBER 6"/>
    <property type="match status" value="1"/>
</dbReference>
<evidence type="ECO:0000256" key="5">
    <source>
        <dbReference type="ARBA" id="ARBA00022989"/>
    </source>
</evidence>
<dbReference type="GO" id="GO:0034040">
    <property type="term" value="F:ATPase-coupled lipid transmembrane transporter activity"/>
    <property type="evidence" value="ECO:0007669"/>
    <property type="project" value="TreeGrafter"/>
</dbReference>
<gene>
    <name evidence="10" type="ORF">F4554_003838</name>
</gene>
<dbReference type="Pfam" id="PF00664">
    <property type="entry name" value="ABC_membrane"/>
    <property type="match status" value="1"/>
</dbReference>
<dbReference type="Pfam" id="PF00005">
    <property type="entry name" value="ABC_tran"/>
    <property type="match status" value="1"/>
</dbReference>
<keyword evidence="5 7" id="KW-1133">Transmembrane helix</keyword>
<dbReference type="SUPFAM" id="SSF90123">
    <property type="entry name" value="ABC transporter transmembrane region"/>
    <property type="match status" value="1"/>
</dbReference>
<sequence length="551" mass="57888">MTFGSIARRGGGWLPLIGISSLVGALATLALPTVLGRAVDGVVADSATNRWLLLAGGLVAFGVICDLIDAFAGKACVASTTAWLRERLIRHLLGIGPSATKDRHFDVGDLVSRVSSNAVDAAHAGPSAITIGAAVVPPLGSLVLLALIDVWVAAAFVGGICLVVLVLRAFTRGTAVVFTSYQQTQGQIAARLTESLAGARTIAAAGTLARERQRVLEPLPELNAHGINTWRVLARSAAQAAVVGPLALVAVLVAGGLALAAHRITPGAYFAASQYAMIGAGLGSLTSVFGELARARAGIRRLAEVLTVDAVRYGNRRLPDGLGQLEFRQVGVRSRDRVLLDGIDVVLPGGVTTAVVGRSGSGKSILAAVAARLTDPTEGEVRLDGVRLSDIRRDVLRTAVACAFERPVLVGETVGDAIGLGRPREQTIAAARATNAHTFVSRLPEGYDTALVDAPMSGGERQRIGLARAWHAKRLLVLDDATSSLDVVTELQITQTLTASTANRPTRLIVTHRVDTAARSDLVLWLEDGRIRGFGPHRRLWEQPAYREVFA</sequence>
<evidence type="ECO:0000256" key="6">
    <source>
        <dbReference type="ARBA" id="ARBA00023136"/>
    </source>
</evidence>
<reference evidence="10 11" key="1">
    <citation type="submission" date="2020-07" db="EMBL/GenBank/DDBJ databases">
        <title>Sequencing the genomes of 1000 actinobacteria strains.</title>
        <authorList>
            <person name="Klenk H.-P."/>
        </authorList>
    </citation>
    <scope>NUCLEOTIDE SEQUENCE [LARGE SCALE GENOMIC DNA]</scope>
    <source>
        <strain evidence="10 11">DSM 18448</strain>
    </source>
</reference>
<accession>A0A852ZQA1</accession>
<name>A0A852ZQA1_9ACTN</name>